<accession>A0ABR4ADR8</accession>
<keyword evidence="3" id="KW-0863">Zinc-finger</keyword>
<evidence type="ECO:0000256" key="5">
    <source>
        <dbReference type="ARBA" id="ARBA00023242"/>
    </source>
</evidence>
<dbReference type="InterPro" id="IPR001510">
    <property type="entry name" value="Znf_PARP"/>
</dbReference>
<evidence type="ECO:0000259" key="7">
    <source>
        <dbReference type="PROSITE" id="PS50064"/>
    </source>
</evidence>
<dbReference type="Pfam" id="PF00645">
    <property type="entry name" value="zf-PARP"/>
    <property type="match status" value="1"/>
</dbReference>
<reference evidence="8 9" key="1">
    <citation type="submission" date="2024-09" db="EMBL/GenBank/DDBJ databases">
        <title>Rethinking Asexuality: The Enigmatic Case of Functional Sexual Genes in Lepraria (Stereocaulaceae).</title>
        <authorList>
            <person name="Doellman M."/>
            <person name="Sun Y."/>
            <person name="Barcenas-Pena A."/>
            <person name="Lumbsch H.T."/>
            <person name="Grewe F."/>
        </authorList>
    </citation>
    <scope>NUCLEOTIDE SEQUENCE [LARGE SCALE GENOMIC DNA]</scope>
    <source>
        <strain evidence="8 9">Mercado 3170</strain>
    </source>
</reference>
<evidence type="ECO:0000313" key="9">
    <source>
        <dbReference type="Proteomes" id="UP001590950"/>
    </source>
</evidence>
<evidence type="ECO:0000256" key="4">
    <source>
        <dbReference type="ARBA" id="ARBA00022833"/>
    </source>
</evidence>
<organism evidence="8 9">
    <name type="scientific">Stereocaulon virgatum</name>
    <dbReference type="NCBI Taxonomy" id="373712"/>
    <lineage>
        <taxon>Eukaryota</taxon>
        <taxon>Fungi</taxon>
        <taxon>Dikarya</taxon>
        <taxon>Ascomycota</taxon>
        <taxon>Pezizomycotina</taxon>
        <taxon>Lecanoromycetes</taxon>
        <taxon>OSLEUM clade</taxon>
        <taxon>Lecanoromycetidae</taxon>
        <taxon>Lecanorales</taxon>
        <taxon>Lecanorineae</taxon>
        <taxon>Stereocaulaceae</taxon>
        <taxon>Stereocaulon</taxon>
    </lineage>
</organism>
<feature type="compositionally biased region" description="Low complexity" evidence="6">
    <location>
        <begin position="323"/>
        <end position="348"/>
    </location>
</feature>
<dbReference type="InterPro" id="IPR036957">
    <property type="entry name" value="Znf_PARP_sf"/>
</dbReference>
<keyword evidence="9" id="KW-1185">Reference proteome</keyword>
<sequence length="376" mass="40669">MSYRVEIAPSKRAGCQNTACKKEGIKIPKGALRCGVFVTIMDNQTWKWKHWGCVTPKQIATINEDIENDVNLLDGLEELPEDLQEKVKTALAAGHVADDDWSGDVEMNRPGMKGYRTPASKKAKREEAKAQKEFQADGEGESASPSKPSSRKDSQANPEAGDGDDYDQQPASKKRKAAPKKPKKTAGDNEHDASKDEHKPAKRSKKNKPKAEAEATVGIKDEKSDRDALPDAPAKKMRAPRKSAEKVKDEGNENFFSNDTPKQVKKAPTKRTRAPRQASATKKVKREESETKESSDGAAGGSGLAKSDQDDEFDSTGEEDAAEAAPMPKKGGKKATNGKAAVAASQAKARPKAKRPSNEAGKPKQTNGRPIRGKTS</sequence>
<dbReference type="Proteomes" id="UP001590950">
    <property type="component" value="Unassembled WGS sequence"/>
</dbReference>
<evidence type="ECO:0000256" key="2">
    <source>
        <dbReference type="ARBA" id="ARBA00022723"/>
    </source>
</evidence>
<proteinExistence type="predicted"/>
<feature type="compositionally biased region" description="Basic residues" evidence="6">
    <location>
        <begin position="263"/>
        <end position="274"/>
    </location>
</feature>
<dbReference type="EMBL" id="JBEFKJ010000010">
    <property type="protein sequence ID" value="KAL2043918.1"/>
    <property type="molecule type" value="Genomic_DNA"/>
</dbReference>
<comment type="caution">
    <text evidence="8">The sequence shown here is derived from an EMBL/GenBank/DDBJ whole genome shotgun (WGS) entry which is preliminary data.</text>
</comment>
<feature type="region of interest" description="Disordered" evidence="6">
    <location>
        <begin position="100"/>
        <end position="376"/>
    </location>
</feature>
<dbReference type="SUPFAM" id="SSF57716">
    <property type="entry name" value="Glucocorticoid receptor-like (DNA-binding domain)"/>
    <property type="match status" value="1"/>
</dbReference>
<feature type="compositionally biased region" description="Basic and acidic residues" evidence="6">
    <location>
        <begin position="285"/>
        <end position="295"/>
    </location>
</feature>
<comment type="subcellular location">
    <subcellularLocation>
        <location evidence="1">Nucleus</location>
    </subcellularLocation>
</comment>
<dbReference type="Gene3D" id="3.30.1740.10">
    <property type="entry name" value="Zinc finger, PARP-type"/>
    <property type="match status" value="1"/>
</dbReference>
<evidence type="ECO:0000313" key="8">
    <source>
        <dbReference type="EMBL" id="KAL2043918.1"/>
    </source>
</evidence>
<name>A0ABR4ADR8_9LECA</name>
<feature type="compositionally biased region" description="Basic and acidic residues" evidence="6">
    <location>
        <begin position="124"/>
        <end position="135"/>
    </location>
</feature>
<gene>
    <name evidence="8" type="ORF">N7G274_003438</name>
</gene>
<feature type="compositionally biased region" description="Basic residues" evidence="6">
    <location>
        <begin position="172"/>
        <end position="184"/>
    </location>
</feature>
<feature type="compositionally biased region" description="Basic and acidic residues" evidence="6">
    <location>
        <begin position="242"/>
        <end position="251"/>
    </location>
</feature>
<feature type="compositionally biased region" description="Acidic residues" evidence="6">
    <location>
        <begin position="309"/>
        <end position="322"/>
    </location>
</feature>
<dbReference type="PROSITE" id="PS50064">
    <property type="entry name" value="ZF_PARP_2"/>
    <property type="match status" value="1"/>
</dbReference>
<feature type="domain" description="PARP-type" evidence="7">
    <location>
        <begin position="3"/>
        <end position="95"/>
    </location>
</feature>
<evidence type="ECO:0000256" key="1">
    <source>
        <dbReference type="ARBA" id="ARBA00004123"/>
    </source>
</evidence>
<keyword evidence="4" id="KW-0862">Zinc</keyword>
<keyword evidence="2" id="KW-0479">Metal-binding</keyword>
<protein>
    <recommendedName>
        <fullName evidence="7">PARP-type domain-containing protein</fullName>
    </recommendedName>
</protein>
<keyword evidence="5" id="KW-0539">Nucleus</keyword>
<dbReference type="SMART" id="SM01336">
    <property type="entry name" value="zf-PARP"/>
    <property type="match status" value="1"/>
</dbReference>
<evidence type="ECO:0000256" key="6">
    <source>
        <dbReference type="SAM" id="MobiDB-lite"/>
    </source>
</evidence>
<evidence type="ECO:0000256" key="3">
    <source>
        <dbReference type="ARBA" id="ARBA00022771"/>
    </source>
</evidence>
<feature type="compositionally biased region" description="Basic and acidic residues" evidence="6">
    <location>
        <begin position="185"/>
        <end position="199"/>
    </location>
</feature>
<feature type="compositionally biased region" description="Basic and acidic residues" evidence="6">
    <location>
        <begin position="209"/>
        <end position="229"/>
    </location>
</feature>